<protein>
    <submittedName>
        <fullName evidence="1">Uncharacterized protein</fullName>
    </submittedName>
</protein>
<sequence length="102" mass="11541">MIVLIFDEIFSATPFVPILTVVDDFKLAQGLTIARFLAKRFGLYLNPFKRTVVDMGFCILNDYLASQNSSVWGNFPKLNALRDCVENENTKIKELLAKHAVT</sequence>
<dbReference type="EMBL" id="JAODUP010001507">
    <property type="protein sequence ID" value="KAK2140034.1"/>
    <property type="molecule type" value="Genomic_DNA"/>
</dbReference>
<dbReference type="Gene3D" id="1.20.1050.10">
    <property type="match status" value="1"/>
</dbReference>
<proteinExistence type="predicted"/>
<keyword evidence="2" id="KW-1185">Reference proteome</keyword>
<evidence type="ECO:0000313" key="2">
    <source>
        <dbReference type="Proteomes" id="UP001208570"/>
    </source>
</evidence>
<dbReference type="Proteomes" id="UP001208570">
    <property type="component" value="Unassembled WGS sequence"/>
</dbReference>
<evidence type="ECO:0000313" key="1">
    <source>
        <dbReference type="EMBL" id="KAK2140034.1"/>
    </source>
</evidence>
<dbReference type="AlphaFoldDB" id="A0AAD9MR68"/>
<accession>A0AAD9MR68</accession>
<organism evidence="1 2">
    <name type="scientific">Paralvinella palmiformis</name>
    <dbReference type="NCBI Taxonomy" id="53620"/>
    <lineage>
        <taxon>Eukaryota</taxon>
        <taxon>Metazoa</taxon>
        <taxon>Spiralia</taxon>
        <taxon>Lophotrochozoa</taxon>
        <taxon>Annelida</taxon>
        <taxon>Polychaeta</taxon>
        <taxon>Sedentaria</taxon>
        <taxon>Canalipalpata</taxon>
        <taxon>Terebellida</taxon>
        <taxon>Terebelliformia</taxon>
        <taxon>Alvinellidae</taxon>
        <taxon>Paralvinella</taxon>
    </lineage>
</organism>
<comment type="caution">
    <text evidence="1">The sequence shown here is derived from an EMBL/GenBank/DDBJ whole genome shotgun (WGS) entry which is preliminary data.</text>
</comment>
<gene>
    <name evidence="1" type="ORF">LSH36_1507g00002</name>
</gene>
<dbReference type="Gene3D" id="3.40.30.10">
    <property type="entry name" value="Glutaredoxin"/>
    <property type="match status" value="1"/>
</dbReference>
<name>A0AAD9MR68_9ANNE</name>
<reference evidence="1" key="1">
    <citation type="journal article" date="2023" name="Mol. Biol. Evol.">
        <title>Third-Generation Sequencing Reveals the Adaptive Role of the Epigenome in Three Deep-Sea Polychaetes.</title>
        <authorList>
            <person name="Perez M."/>
            <person name="Aroh O."/>
            <person name="Sun Y."/>
            <person name="Lan Y."/>
            <person name="Juniper S.K."/>
            <person name="Young C.R."/>
            <person name="Angers B."/>
            <person name="Qian P.Y."/>
        </authorList>
    </citation>
    <scope>NUCLEOTIDE SEQUENCE</scope>
    <source>
        <strain evidence="1">P08H-3</strain>
    </source>
</reference>